<dbReference type="InParanoid" id="A0A1S3JQD2"/>
<dbReference type="GO" id="GO:0006355">
    <property type="term" value="P:regulation of DNA-templated transcription"/>
    <property type="evidence" value="ECO:0007669"/>
    <property type="project" value="InterPro"/>
</dbReference>
<evidence type="ECO:0000313" key="8">
    <source>
        <dbReference type="Proteomes" id="UP000085678"/>
    </source>
</evidence>
<dbReference type="SUPFAM" id="SSF158457">
    <property type="entry name" value="Orange domain-like"/>
    <property type="match status" value="1"/>
</dbReference>
<sequence length="281" mass="31444">MSVLIEKTSDTDMQRNHRKITKPLMERKRRARINASLTELKTLLHDVIIRERYNHCKLEKADILELAVRHLNDINRRHVYAAGAFHPSVMDKYKAGYKECISEVSRYLANTDGVDAEMRVRMLNFLANRMQGSSSDIPANMSGSIQQMPTAGQTEQRLTAPPPVALVAGVVSPHCVRRNEFIMKSEPVSPVSSAPSSPSGSTSSCPNSPIVGSPYATNGQFNFKLDTCKGFFTTPAAVSVVTPPEVYDPLARAQVIECVKNELYTPGPEKRQRDRFVWRPW</sequence>
<comment type="subcellular location">
    <subcellularLocation>
        <location evidence="1">Nucleus</location>
    </subcellularLocation>
</comment>
<dbReference type="PROSITE" id="PS51054">
    <property type="entry name" value="ORANGE"/>
    <property type="match status" value="1"/>
</dbReference>
<feature type="domain" description="BHLH" evidence="6">
    <location>
        <begin position="17"/>
        <end position="74"/>
    </location>
</feature>
<dbReference type="AlphaFoldDB" id="A0A1S3JQD2"/>
<dbReference type="Gene3D" id="4.10.280.10">
    <property type="entry name" value="Helix-loop-helix DNA-binding domain"/>
    <property type="match status" value="1"/>
</dbReference>
<proteinExistence type="predicted"/>
<evidence type="ECO:0000259" key="6">
    <source>
        <dbReference type="PROSITE" id="PS50888"/>
    </source>
</evidence>
<feature type="domain" description="Orange" evidence="7">
    <location>
        <begin position="93"/>
        <end position="126"/>
    </location>
</feature>
<dbReference type="InterPro" id="IPR011598">
    <property type="entry name" value="bHLH_dom"/>
</dbReference>
<evidence type="ECO:0000256" key="1">
    <source>
        <dbReference type="ARBA" id="ARBA00004123"/>
    </source>
</evidence>
<dbReference type="SMART" id="SM00353">
    <property type="entry name" value="HLH"/>
    <property type="match status" value="1"/>
</dbReference>
<dbReference type="RefSeq" id="XP_013412583.1">
    <property type="nucleotide sequence ID" value="XM_013557129.1"/>
</dbReference>
<dbReference type="SMART" id="SM00511">
    <property type="entry name" value="ORANGE"/>
    <property type="match status" value="1"/>
</dbReference>
<dbReference type="GO" id="GO:0003677">
    <property type="term" value="F:DNA binding"/>
    <property type="evidence" value="ECO:0007669"/>
    <property type="project" value="InterPro"/>
</dbReference>
<gene>
    <name evidence="9" type="primary">LOC106175230</name>
</gene>
<dbReference type="SUPFAM" id="SSF47459">
    <property type="entry name" value="HLH, helix-loop-helix DNA-binding domain"/>
    <property type="match status" value="1"/>
</dbReference>
<dbReference type="InterPro" id="IPR003650">
    <property type="entry name" value="Orange_dom"/>
</dbReference>
<keyword evidence="4" id="KW-0539">Nucleus</keyword>
<dbReference type="OrthoDB" id="6085656at2759"/>
<dbReference type="GeneID" id="106175230"/>
<dbReference type="Pfam" id="PF00010">
    <property type="entry name" value="HLH"/>
    <property type="match status" value="1"/>
</dbReference>
<feature type="region of interest" description="Disordered" evidence="5">
    <location>
        <begin position="136"/>
        <end position="156"/>
    </location>
</feature>
<organism evidence="8 9">
    <name type="scientific">Lingula anatina</name>
    <name type="common">Brachiopod</name>
    <name type="synonym">Lingula unguis</name>
    <dbReference type="NCBI Taxonomy" id="7574"/>
    <lineage>
        <taxon>Eukaryota</taxon>
        <taxon>Metazoa</taxon>
        <taxon>Spiralia</taxon>
        <taxon>Lophotrochozoa</taxon>
        <taxon>Brachiopoda</taxon>
        <taxon>Linguliformea</taxon>
        <taxon>Lingulata</taxon>
        <taxon>Lingulida</taxon>
        <taxon>Linguloidea</taxon>
        <taxon>Lingulidae</taxon>
        <taxon>Lingula</taxon>
    </lineage>
</organism>
<keyword evidence="3" id="KW-0804">Transcription</keyword>
<dbReference type="OMA" id="NDINRRH"/>
<evidence type="ECO:0000256" key="2">
    <source>
        <dbReference type="ARBA" id="ARBA00023015"/>
    </source>
</evidence>
<dbReference type="STRING" id="7574.A0A1S3JQD2"/>
<dbReference type="Proteomes" id="UP000085678">
    <property type="component" value="Unplaced"/>
</dbReference>
<dbReference type="GO" id="GO:0046983">
    <property type="term" value="F:protein dimerization activity"/>
    <property type="evidence" value="ECO:0007669"/>
    <property type="project" value="InterPro"/>
</dbReference>
<dbReference type="CDD" id="cd19741">
    <property type="entry name" value="bHLH-O_ESMB_like"/>
    <property type="match status" value="1"/>
</dbReference>
<dbReference type="Pfam" id="PF07527">
    <property type="entry name" value="Hairy_orange"/>
    <property type="match status" value="1"/>
</dbReference>
<evidence type="ECO:0000313" key="9">
    <source>
        <dbReference type="RefSeq" id="XP_013412583.1"/>
    </source>
</evidence>
<dbReference type="InterPro" id="IPR050370">
    <property type="entry name" value="HES_HEY"/>
</dbReference>
<accession>A0A1S3JQD2</accession>
<dbReference type="PROSITE" id="PS50888">
    <property type="entry name" value="BHLH"/>
    <property type="match status" value="1"/>
</dbReference>
<keyword evidence="8" id="KW-1185">Reference proteome</keyword>
<dbReference type="KEGG" id="lak:106175230"/>
<dbReference type="PANTHER" id="PTHR10985">
    <property type="entry name" value="BASIC HELIX-LOOP-HELIX TRANSCRIPTION FACTOR, HES-RELATED"/>
    <property type="match status" value="1"/>
</dbReference>
<dbReference type="GO" id="GO:0005634">
    <property type="term" value="C:nucleus"/>
    <property type="evidence" value="ECO:0007669"/>
    <property type="project" value="UniProtKB-SubCell"/>
</dbReference>
<evidence type="ECO:0000256" key="3">
    <source>
        <dbReference type="ARBA" id="ARBA00023163"/>
    </source>
</evidence>
<keyword evidence="2" id="KW-0805">Transcription regulation</keyword>
<evidence type="ECO:0000256" key="4">
    <source>
        <dbReference type="ARBA" id="ARBA00023242"/>
    </source>
</evidence>
<protein>
    <submittedName>
        <fullName evidence="9">Transcription factor HES-1</fullName>
    </submittedName>
</protein>
<dbReference type="InterPro" id="IPR036638">
    <property type="entry name" value="HLH_DNA-bd_sf"/>
</dbReference>
<dbReference type="Gene3D" id="6.10.250.980">
    <property type="match status" value="1"/>
</dbReference>
<evidence type="ECO:0000259" key="7">
    <source>
        <dbReference type="PROSITE" id="PS51054"/>
    </source>
</evidence>
<dbReference type="FunCoup" id="A0A1S3JQD2">
    <property type="interactions" value="307"/>
</dbReference>
<reference evidence="9" key="1">
    <citation type="submission" date="2025-08" db="UniProtKB">
        <authorList>
            <consortium name="RefSeq"/>
        </authorList>
    </citation>
    <scope>IDENTIFICATION</scope>
    <source>
        <tissue evidence="9">Gonads</tissue>
    </source>
</reference>
<feature type="region of interest" description="Disordered" evidence="5">
    <location>
        <begin position="186"/>
        <end position="206"/>
    </location>
</feature>
<name>A0A1S3JQD2_LINAN</name>
<evidence type="ECO:0000256" key="5">
    <source>
        <dbReference type="SAM" id="MobiDB-lite"/>
    </source>
</evidence>